<dbReference type="AlphaFoldDB" id="A0AAV7EFU6"/>
<keyword evidence="2" id="KW-1185">Reference proteome</keyword>
<accession>A0AAV7EFU6</accession>
<sequence>MTTNNTGIYLKQPSIWLRLPTRHENRGYARSCTSLCPGRTAAMATTNAAITSAMAANSLTVSATPTMIVAAATTETEAYWAFTRKGNKQ</sequence>
<evidence type="ECO:0000313" key="2">
    <source>
        <dbReference type="Proteomes" id="UP000825729"/>
    </source>
</evidence>
<dbReference type="Proteomes" id="UP000825729">
    <property type="component" value="Unassembled WGS sequence"/>
</dbReference>
<evidence type="ECO:0000313" key="1">
    <source>
        <dbReference type="EMBL" id="KAG9446626.1"/>
    </source>
</evidence>
<proteinExistence type="predicted"/>
<comment type="caution">
    <text evidence="1">The sequence shown here is derived from an EMBL/GenBank/DDBJ whole genome shotgun (WGS) entry which is preliminary data.</text>
</comment>
<organism evidence="1 2">
    <name type="scientific">Aristolochia fimbriata</name>
    <name type="common">White veined hardy Dutchman's pipe vine</name>
    <dbReference type="NCBI Taxonomy" id="158543"/>
    <lineage>
        <taxon>Eukaryota</taxon>
        <taxon>Viridiplantae</taxon>
        <taxon>Streptophyta</taxon>
        <taxon>Embryophyta</taxon>
        <taxon>Tracheophyta</taxon>
        <taxon>Spermatophyta</taxon>
        <taxon>Magnoliopsida</taxon>
        <taxon>Magnoliidae</taxon>
        <taxon>Piperales</taxon>
        <taxon>Aristolochiaceae</taxon>
        <taxon>Aristolochia</taxon>
    </lineage>
</organism>
<gene>
    <name evidence="1" type="ORF">H6P81_012754</name>
</gene>
<dbReference type="EMBL" id="JAINDJ010000005">
    <property type="protein sequence ID" value="KAG9446626.1"/>
    <property type="molecule type" value="Genomic_DNA"/>
</dbReference>
<protein>
    <submittedName>
        <fullName evidence="1">Uncharacterized protein</fullName>
    </submittedName>
</protein>
<name>A0AAV7EFU6_ARIFI</name>
<reference evidence="1 2" key="1">
    <citation type="submission" date="2021-07" db="EMBL/GenBank/DDBJ databases">
        <title>The Aristolochia fimbriata genome: insights into angiosperm evolution, floral development and chemical biosynthesis.</title>
        <authorList>
            <person name="Jiao Y."/>
        </authorList>
    </citation>
    <scope>NUCLEOTIDE SEQUENCE [LARGE SCALE GENOMIC DNA]</scope>
    <source>
        <strain evidence="1">IBCAS-2021</strain>
        <tissue evidence="1">Leaf</tissue>
    </source>
</reference>